<comment type="caution">
    <text evidence="2">The sequence shown here is derived from an EMBL/GenBank/DDBJ whole genome shotgun (WGS) entry which is preliminary data.</text>
</comment>
<organism evidence="2 3">
    <name type="scientific">Cymbomonas tetramitiformis</name>
    <dbReference type="NCBI Taxonomy" id="36881"/>
    <lineage>
        <taxon>Eukaryota</taxon>
        <taxon>Viridiplantae</taxon>
        <taxon>Chlorophyta</taxon>
        <taxon>Pyramimonadophyceae</taxon>
        <taxon>Pyramimonadales</taxon>
        <taxon>Pyramimonadaceae</taxon>
        <taxon>Cymbomonas</taxon>
    </lineage>
</organism>
<sequence>MVGKVSRWRRNERVQRLISGGEAATSRAPQIAKANSAAMKTHESEQEGRRGGDASRVAGGPTEDLPTSEQEEPTEDASK</sequence>
<protein>
    <submittedName>
        <fullName evidence="2">Uncharacterized protein</fullName>
    </submittedName>
</protein>
<feature type="region of interest" description="Disordered" evidence="1">
    <location>
        <begin position="17"/>
        <end position="79"/>
    </location>
</feature>
<name>A0AAE0FQ35_9CHLO</name>
<evidence type="ECO:0000313" key="3">
    <source>
        <dbReference type="Proteomes" id="UP001190700"/>
    </source>
</evidence>
<evidence type="ECO:0000256" key="1">
    <source>
        <dbReference type="SAM" id="MobiDB-lite"/>
    </source>
</evidence>
<feature type="compositionally biased region" description="Basic and acidic residues" evidence="1">
    <location>
        <begin position="40"/>
        <end position="53"/>
    </location>
</feature>
<dbReference type="AlphaFoldDB" id="A0AAE0FQ35"/>
<dbReference type="Proteomes" id="UP001190700">
    <property type="component" value="Unassembled WGS sequence"/>
</dbReference>
<reference evidence="2 3" key="1">
    <citation type="journal article" date="2015" name="Genome Biol. Evol.">
        <title>Comparative Genomics of a Bacterivorous Green Alga Reveals Evolutionary Causalities and Consequences of Phago-Mixotrophic Mode of Nutrition.</title>
        <authorList>
            <person name="Burns J.A."/>
            <person name="Paasch A."/>
            <person name="Narechania A."/>
            <person name="Kim E."/>
        </authorList>
    </citation>
    <scope>NUCLEOTIDE SEQUENCE [LARGE SCALE GENOMIC DNA]</scope>
    <source>
        <strain evidence="2 3">PLY_AMNH</strain>
    </source>
</reference>
<accession>A0AAE0FQ35</accession>
<proteinExistence type="predicted"/>
<gene>
    <name evidence="2" type="ORF">CYMTET_28057</name>
</gene>
<dbReference type="EMBL" id="LGRX02015695">
    <property type="protein sequence ID" value="KAK3263121.1"/>
    <property type="molecule type" value="Genomic_DNA"/>
</dbReference>
<keyword evidence="3" id="KW-1185">Reference proteome</keyword>
<feature type="compositionally biased region" description="Acidic residues" evidence="1">
    <location>
        <begin position="69"/>
        <end position="79"/>
    </location>
</feature>
<evidence type="ECO:0000313" key="2">
    <source>
        <dbReference type="EMBL" id="KAK3263121.1"/>
    </source>
</evidence>